<comment type="caution">
    <text evidence="1">The sequence shown here is derived from an EMBL/GenBank/DDBJ whole genome shotgun (WGS) entry which is preliminary data.</text>
</comment>
<dbReference type="PANTHER" id="PTHR37816:SF2">
    <property type="entry name" value="DNA TOPOLOGY MODULATION PROTEIN FLAR-RELATED PROTEIN"/>
    <property type="match status" value="1"/>
</dbReference>
<gene>
    <name evidence="1" type="ORF">PBAT_07625</name>
</gene>
<dbReference type="OrthoDB" id="9800332at2"/>
<dbReference type="InterPro" id="IPR052922">
    <property type="entry name" value="Cytidylate_Kinase-2"/>
</dbReference>
<dbReference type="EMBL" id="LVJI01000009">
    <property type="protein sequence ID" value="OAB47142.1"/>
    <property type="molecule type" value="Genomic_DNA"/>
</dbReference>
<dbReference type="PANTHER" id="PTHR37816">
    <property type="entry name" value="YALI0E33011P"/>
    <property type="match status" value="1"/>
</dbReference>
<reference evidence="1 2" key="1">
    <citation type="submission" date="2016-03" db="EMBL/GenBank/DDBJ databases">
        <title>Draft genome sequence of Paenibacillus antarcticus CECT 5836.</title>
        <authorList>
            <person name="Shin S.-K."/>
            <person name="Yi H."/>
        </authorList>
    </citation>
    <scope>NUCLEOTIDE SEQUENCE [LARGE SCALE GENOMIC DNA]</scope>
    <source>
        <strain evidence="1 2">CECT 5836</strain>
    </source>
</reference>
<accession>A0A168PWN9</accession>
<dbReference type="InterPro" id="IPR027417">
    <property type="entry name" value="P-loop_NTPase"/>
</dbReference>
<dbReference type="RefSeq" id="WP_068648192.1">
    <property type="nucleotide sequence ID" value="NZ_CP043611.1"/>
</dbReference>
<protein>
    <submittedName>
        <fullName evidence="1">Uncharacterized protein</fullName>
    </submittedName>
</protein>
<evidence type="ECO:0000313" key="2">
    <source>
        <dbReference type="Proteomes" id="UP000077355"/>
    </source>
</evidence>
<dbReference type="SUPFAM" id="SSF52540">
    <property type="entry name" value="P-loop containing nucleoside triphosphate hydrolases"/>
    <property type="match status" value="1"/>
</dbReference>
<sequence length="73" mass="8411">MIKRIHIFGASGSGASTLGRELSELLPHTLHDGDDLKSLFEVVIFLYVPQDSRVNRLQERALFRYGDDRLIYY</sequence>
<organism evidence="1 2">
    <name type="scientific">Paenibacillus antarcticus</name>
    <dbReference type="NCBI Taxonomy" id="253703"/>
    <lineage>
        <taxon>Bacteria</taxon>
        <taxon>Bacillati</taxon>
        <taxon>Bacillota</taxon>
        <taxon>Bacilli</taxon>
        <taxon>Bacillales</taxon>
        <taxon>Paenibacillaceae</taxon>
        <taxon>Paenibacillus</taxon>
    </lineage>
</organism>
<keyword evidence="2" id="KW-1185">Reference proteome</keyword>
<evidence type="ECO:0000313" key="1">
    <source>
        <dbReference type="EMBL" id="OAB47142.1"/>
    </source>
</evidence>
<dbReference type="Proteomes" id="UP000077355">
    <property type="component" value="Unassembled WGS sequence"/>
</dbReference>
<proteinExistence type="predicted"/>
<dbReference type="AlphaFoldDB" id="A0A168PWN9"/>
<name>A0A168PWN9_9BACL</name>